<keyword evidence="12" id="KW-1185">Reference proteome</keyword>
<keyword evidence="8" id="KW-0411">Iron-sulfur</keyword>
<keyword evidence="6" id="KW-0560">Oxidoreductase</keyword>
<evidence type="ECO:0000256" key="3">
    <source>
        <dbReference type="ARBA" id="ARBA00022630"/>
    </source>
</evidence>
<keyword evidence="7" id="KW-0408">Iron</keyword>
<evidence type="ECO:0000256" key="9">
    <source>
        <dbReference type="SAM" id="MobiDB-lite"/>
    </source>
</evidence>
<feature type="domain" description="NADH:flavin oxidoreductase/NADH oxidase N-terminal" evidence="10">
    <location>
        <begin position="3"/>
        <end position="296"/>
    </location>
</feature>
<dbReference type="Gene3D" id="3.20.20.70">
    <property type="entry name" value="Aldolase class I"/>
    <property type="match status" value="1"/>
</dbReference>
<evidence type="ECO:0000256" key="7">
    <source>
        <dbReference type="ARBA" id="ARBA00023004"/>
    </source>
</evidence>
<dbReference type="AlphaFoldDB" id="A0A7I7TC02"/>
<dbReference type="EMBL" id="AP022596">
    <property type="protein sequence ID" value="BBY66638.1"/>
    <property type="molecule type" value="Genomic_DNA"/>
</dbReference>
<dbReference type="InterPro" id="IPR051793">
    <property type="entry name" value="NADH:flavin_oxidoreductase"/>
</dbReference>
<name>A0A7I7TC02_9MYCO</name>
<sequence length="378" mass="39854">MQELFAPLSVGSLTVRNRFAMAPMTRAASPDGIPGPDVAAYYARRAAGGTALVITEGIRIPHPAAGWPDRIPNLDGEDVLAGWRAVTDAVHAEGGAIAAQLWHQGAARGVHDGDRPDEVPVSPSGVDLTGSAIGRALSIDELPQLASAYARAAVNARAAGFDAVEIHGAHGYLLDQFLWEQTNHRTDGYGGSLVARTRFPAEVVAAVRAAVGPGFPIIYRFSQWKMNRYDAQLVGSASELEQLLAPLVEAGVDVLHPSTRRHYLPGFPSEDPRLSLAGWTKKMTGLPVIAVGSVGLETEFNPGGQERSDSGTGRGAGSGPIPPSSIDRLLDQFEAGEFDIVAIGRALLADPAWVNRVRDGELDGFGGFDAASALGRLY</sequence>
<evidence type="ECO:0000256" key="5">
    <source>
        <dbReference type="ARBA" id="ARBA00022723"/>
    </source>
</evidence>
<dbReference type="GO" id="GO:0051536">
    <property type="term" value="F:iron-sulfur cluster binding"/>
    <property type="evidence" value="ECO:0007669"/>
    <property type="project" value="UniProtKB-KW"/>
</dbReference>
<dbReference type="KEGG" id="mhev:MHEL_48810"/>
<accession>A0A7I7TC02</accession>
<evidence type="ECO:0000313" key="12">
    <source>
        <dbReference type="Proteomes" id="UP000467148"/>
    </source>
</evidence>
<evidence type="ECO:0000256" key="4">
    <source>
        <dbReference type="ARBA" id="ARBA00022643"/>
    </source>
</evidence>
<dbReference type="GO" id="GO:0010181">
    <property type="term" value="F:FMN binding"/>
    <property type="evidence" value="ECO:0007669"/>
    <property type="project" value="InterPro"/>
</dbReference>
<reference evidence="11 12" key="1">
    <citation type="journal article" date="2019" name="Emerg. Microbes Infect.">
        <title>Comprehensive subspecies identification of 175 nontuberculous mycobacteria species based on 7547 genomic profiles.</title>
        <authorList>
            <person name="Matsumoto Y."/>
            <person name="Kinjo T."/>
            <person name="Motooka D."/>
            <person name="Nabeya D."/>
            <person name="Jung N."/>
            <person name="Uechi K."/>
            <person name="Horii T."/>
            <person name="Iida T."/>
            <person name="Fujita J."/>
            <person name="Nakamura S."/>
        </authorList>
    </citation>
    <scope>NUCLEOTIDE SEQUENCE [LARGE SCALE GENOMIC DNA]</scope>
    <source>
        <strain evidence="11 12">JCM 30396</strain>
    </source>
</reference>
<dbReference type="GO" id="GO:0016491">
    <property type="term" value="F:oxidoreductase activity"/>
    <property type="evidence" value="ECO:0007669"/>
    <property type="project" value="UniProtKB-KW"/>
</dbReference>
<proteinExistence type="predicted"/>
<protein>
    <submittedName>
        <fullName evidence="11">Oxidoreductase</fullName>
    </submittedName>
</protein>
<dbReference type="PANTHER" id="PTHR42917">
    <property type="entry name" value="2,4-DIENOYL-COA REDUCTASE"/>
    <property type="match status" value="1"/>
</dbReference>
<organism evidence="11 12">
    <name type="scientific">Mycolicibacterium helvum</name>
    <dbReference type="NCBI Taxonomy" id="1534349"/>
    <lineage>
        <taxon>Bacteria</taxon>
        <taxon>Bacillati</taxon>
        <taxon>Actinomycetota</taxon>
        <taxon>Actinomycetes</taxon>
        <taxon>Mycobacteriales</taxon>
        <taxon>Mycobacteriaceae</taxon>
        <taxon>Mycolicibacterium</taxon>
    </lineage>
</organism>
<comment type="cofactor">
    <cofactor evidence="1">
        <name>FMN</name>
        <dbReference type="ChEBI" id="CHEBI:58210"/>
    </cofactor>
</comment>
<evidence type="ECO:0000313" key="11">
    <source>
        <dbReference type="EMBL" id="BBY66638.1"/>
    </source>
</evidence>
<evidence type="ECO:0000256" key="6">
    <source>
        <dbReference type="ARBA" id="ARBA00023002"/>
    </source>
</evidence>
<dbReference type="PANTHER" id="PTHR42917:SF2">
    <property type="entry name" value="2,4-DIENOYL-COA REDUCTASE [(2E)-ENOYL-COA-PRODUCING]"/>
    <property type="match status" value="1"/>
</dbReference>
<evidence type="ECO:0000256" key="8">
    <source>
        <dbReference type="ARBA" id="ARBA00023014"/>
    </source>
</evidence>
<dbReference type="GO" id="GO:0046872">
    <property type="term" value="F:metal ion binding"/>
    <property type="evidence" value="ECO:0007669"/>
    <property type="project" value="UniProtKB-KW"/>
</dbReference>
<keyword evidence="3" id="KW-0285">Flavoprotein</keyword>
<gene>
    <name evidence="11" type="ORF">MHEL_48810</name>
</gene>
<evidence type="ECO:0000256" key="1">
    <source>
        <dbReference type="ARBA" id="ARBA00001917"/>
    </source>
</evidence>
<dbReference type="SUPFAM" id="SSF51395">
    <property type="entry name" value="FMN-linked oxidoreductases"/>
    <property type="match status" value="1"/>
</dbReference>
<dbReference type="Pfam" id="PF00724">
    <property type="entry name" value="Oxidored_FMN"/>
    <property type="match status" value="1"/>
</dbReference>
<dbReference type="InterPro" id="IPR013785">
    <property type="entry name" value="Aldolase_TIM"/>
</dbReference>
<dbReference type="InterPro" id="IPR001155">
    <property type="entry name" value="OxRdtase_FMN_N"/>
</dbReference>
<keyword evidence="4" id="KW-0288">FMN</keyword>
<feature type="region of interest" description="Disordered" evidence="9">
    <location>
        <begin position="297"/>
        <end position="323"/>
    </location>
</feature>
<comment type="cofactor">
    <cofactor evidence="2">
        <name>[4Fe-4S] cluster</name>
        <dbReference type="ChEBI" id="CHEBI:49883"/>
    </cofactor>
</comment>
<keyword evidence="5" id="KW-0479">Metal-binding</keyword>
<evidence type="ECO:0000259" key="10">
    <source>
        <dbReference type="Pfam" id="PF00724"/>
    </source>
</evidence>
<evidence type="ECO:0000256" key="2">
    <source>
        <dbReference type="ARBA" id="ARBA00001966"/>
    </source>
</evidence>
<dbReference type="Proteomes" id="UP000467148">
    <property type="component" value="Chromosome"/>
</dbReference>